<dbReference type="PIRSF" id="PIRSF000709">
    <property type="entry name" value="6PFK_2-Ptase"/>
    <property type="match status" value="1"/>
</dbReference>
<organism evidence="4 5">
    <name type="scientific">Clostridium fallax</name>
    <dbReference type="NCBI Taxonomy" id="1533"/>
    <lineage>
        <taxon>Bacteria</taxon>
        <taxon>Bacillati</taxon>
        <taxon>Bacillota</taxon>
        <taxon>Clostridia</taxon>
        <taxon>Eubacteriales</taxon>
        <taxon>Clostridiaceae</taxon>
        <taxon>Clostridium</taxon>
    </lineage>
</organism>
<dbReference type="InterPro" id="IPR013078">
    <property type="entry name" value="His_Pase_superF_clade-1"/>
</dbReference>
<feature type="binding site" evidence="3">
    <location>
        <begin position="7"/>
        <end position="14"/>
    </location>
    <ligand>
        <name>substrate</name>
    </ligand>
</feature>
<dbReference type="InterPro" id="IPR001345">
    <property type="entry name" value="PG/BPGM_mutase_AS"/>
</dbReference>
<protein>
    <submittedName>
        <fullName evidence="4">Probable phosphoglycerate mutase</fullName>
    </submittedName>
</protein>
<accession>A0A1M4YUR5</accession>
<dbReference type="SMART" id="SM00855">
    <property type="entry name" value="PGAM"/>
    <property type="match status" value="1"/>
</dbReference>
<dbReference type="GO" id="GO:0043456">
    <property type="term" value="P:regulation of pentose-phosphate shunt"/>
    <property type="evidence" value="ECO:0007669"/>
    <property type="project" value="TreeGrafter"/>
</dbReference>
<dbReference type="STRING" id="1533.SAMN05443638_13223"/>
<evidence type="ECO:0000313" key="5">
    <source>
        <dbReference type="Proteomes" id="UP000184035"/>
    </source>
</evidence>
<sequence>MNIYITRHGETEWNTEKRMQGWRNSNLTELGLKQAEALRDRLQDINLDVIYASPLKRAYDTANIIKGSKNIEIIKSDDLREMGFGNWEGMTLEEIESHPEYKDEIYNLYNNPVEYKPFGGETINNVSERVHNILDEIIQNNKYKDILIVTHGMTLKFVMAYFAKKAKMEYEDVIFGQASLTHVKLDDNKIKLMSVNDTSHYKK</sequence>
<dbReference type="PROSITE" id="PS00175">
    <property type="entry name" value="PG_MUTASE"/>
    <property type="match status" value="1"/>
</dbReference>
<name>A0A1M4YUR5_9CLOT</name>
<dbReference type="Gene3D" id="3.40.50.1240">
    <property type="entry name" value="Phosphoglycerate mutase-like"/>
    <property type="match status" value="1"/>
</dbReference>
<dbReference type="InterPro" id="IPR051695">
    <property type="entry name" value="Phosphoglycerate_Mutase"/>
</dbReference>
<feature type="binding site" evidence="3">
    <location>
        <position position="57"/>
    </location>
    <ligand>
        <name>substrate</name>
    </ligand>
</feature>
<evidence type="ECO:0000313" key="4">
    <source>
        <dbReference type="EMBL" id="SHF09511.1"/>
    </source>
</evidence>
<feature type="active site" description="Proton donor/acceptor" evidence="2">
    <location>
        <position position="81"/>
    </location>
</feature>
<keyword evidence="1" id="KW-0378">Hydrolase</keyword>
<dbReference type="GO" id="GO:0045820">
    <property type="term" value="P:negative regulation of glycolytic process"/>
    <property type="evidence" value="ECO:0007669"/>
    <property type="project" value="TreeGrafter"/>
</dbReference>
<dbReference type="SUPFAM" id="SSF53254">
    <property type="entry name" value="Phosphoglycerate mutase-like"/>
    <property type="match status" value="1"/>
</dbReference>
<dbReference type="RefSeq" id="WP_072897471.1">
    <property type="nucleotide sequence ID" value="NZ_FQVM01000032.1"/>
</dbReference>
<feature type="active site" description="Tele-phosphohistidine intermediate" evidence="2">
    <location>
        <position position="8"/>
    </location>
</feature>
<evidence type="ECO:0000256" key="1">
    <source>
        <dbReference type="ARBA" id="ARBA00022801"/>
    </source>
</evidence>
<dbReference type="PANTHER" id="PTHR46517">
    <property type="entry name" value="FRUCTOSE-2,6-BISPHOSPHATASE TIGAR"/>
    <property type="match status" value="1"/>
</dbReference>
<dbReference type="OrthoDB" id="9781415at2"/>
<dbReference type="Proteomes" id="UP000184035">
    <property type="component" value="Unassembled WGS sequence"/>
</dbReference>
<keyword evidence="5" id="KW-1185">Reference proteome</keyword>
<dbReference type="EMBL" id="FQVM01000032">
    <property type="protein sequence ID" value="SHF09511.1"/>
    <property type="molecule type" value="Genomic_DNA"/>
</dbReference>
<reference evidence="4 5" key="1">
    <citation type="submission" date="2016-11" db="EMBL/GenBank/DDBJ databases">
        <authorList>
            <person name="Jaros S."/>
            <person name="Januszkiewicz K."/>
            <person name="Wedrychowicz H."/>
        </authorList>
    </citation>
    <scope>NUCLEOTIDE SEQUENCE [LARGE SCALE GENOMIC DNA]</scope>
    <source>
        <strain evidence="4 5">DSM 2631</strain>
    </source>
</reference>
<dbReference type="Pfam" id="PF00300">
    <property type="entry name" value="His_Phos_1"/>
    <property type="match status" value="1"/>
</dbReference>
<dbReference type="GO" id="GO:0004331">
    <property type="term" value="F:fructose-2,6-bisphosphate 2-phosphatase activity"/>
    <property type="evidence" value="ECO:0007669"/>
    <property type="project" value="TreeGrafter"/>
</dbReference>
<gene>
    <name evidence="4" type="ORF">SAMN05443638_13223</name>
</gene>
<dbReference type="CDD" id="cd07067">
    <property type="entry name" value="HP_PGM_like"/>
    <property type="match status" value="1"/>
</dbReference>
<evidence type="ECO:0000256" key="3">
    <source>
        <dbReference type="PIRSR" id="PIRSR613078-2"/>
    </source>
</evidence>
<dbReference type="InterPro" id="IPR029033">
    <property type="entry name" value="His_PPase_superfam"/>
</dbReference>
<dbReference type="AlphaFoldDB" id="A0A1M4YUR5"/>
<dbReference type="GO" id="GO:0005829">
    <property type="term" value="C:cytosol"/>
    <property type="evidence" value="ECO:0007669"/>
    <property type="project" value="TreeGrafter"/>
</dbReference>
<dbReference type="PANTHER" id="PTHR46517:SF1">
    <property type="entry name" value="FRUCTOSE-2,6-BISPHOSPHATASE TIGAR"/>
    <property type="match status" value="1"/>
</dbReference>
<evidence type="ECO:0000256" key="2">
    <source>
        <dbReference type="PIRSR" id="PIRSR613078-1"/>
    </source>
</evidence>
<proteinExistence type="predicted"/>